<evidence type="ECO:0000313" key="1">
    <source>
        <dbReference type="EMBL" id="KAE9612414.1"/>
    </source>
</evidence>
<proteinExistence type="predicted"/>
<gene>
    <name evidence="1" type="ORF">Lalb_Chr06g0172821</name>
</gene>
<organism evidence="1 2">
    <name type="scientific">Lupinus albus</name>
    <name type="common">White lupine</name>
    <name type="synonym">Lupinus termis</name>
    <dbReference type="NCBI Taxonomy" id="3870"/>
    <lineage>
        <taxon>Eukaryota</taxon>
        <taxon>Viridiplantae</taxon>
        <taxon>Streptophyta</taxon>
        <taxon>Embryophyta</taxon>
        <taxon>Tracheophyta</taxon>
        <taxon>Spermatophyta</taxon>
        <taxon>Magnoliopsida</taxon>
        <taxon>eudicotyledons</taxon>
        <taxon>Gunneridae</taxon>
        <taxon>Pentapetalae</taxon>
        <taxon>rosids</taxon>
        <taxon>fabids</taxon>
        <taxon>Fabales</taxon>
        <taxon>Fabaceae</taxon>
        <taxon>Papilionoideae</taxon>
        <taxon>50 kb inversion clade</taxon>
        <taxon>genistoids sensu lato</taxon>
        <taxon>core genistoids</taxon>
        <taxon>Genisteae</taxon>
        <taxon>Lupinus</taxon>
    </lineage>
</organism>
<reference evidence="2" key="1">
    <citation type="journal article" date="2020" name="Nat. Commun.">
        <title>Genome sequence of the cluster root forming white lupin.</title>
        <authorList>
            <person name="Hufnagel B."/>
            <person name="Marques A."/>
            <person name="Soriano A."/>
            <person name="Marques L."/>
            <person name="Divol F."/>
            <person name="Doumas P."/>
            <person name="Sallet E."/>
            <person name="Mancinotti D."/>
            <person name="Carrere S."/>
            <person name="Marande W."/>
            <person name="Arribat S."/>
            <person name="Keller J."/>
            <person name="Huneau C."/>
            <person name="Blein T."/>
            <person name="Aime D."/>
            <person name="Laguerre M."/>
            <person name="Taylor J."/>
            <person name="Schubert V."/>
            <person name="Nelson M."/>
            <person name="Geu-Flores F."/>
            <person name="Crespi M."/>
            <person name="Gallardo-Guerrero K."/>
            <person name="Delaux P.-M."/>
            <person name="Salse J."/>
            <person name="Berges H."/>
            <person name="Guyot R."/>
            <person name="Gouzy J."/>
            <person name="Peret B."/>
        </authorList>
    </citation>
    <scope>NUCLEOTIDE SEQUENCE [LARGE SCALE GENOMIC DNA]</scope>
    <source>
        <strain evidence="2">cv. Amiga</strain>
    </source>
</reference>
<dbReference type="Proteomes" id="UP000447434">
    <property type="component" value="Chromosome 6"/>
</dbReference>
<accession>A0A6A4QGP4</accession>
<dbReference type="AlphaFoldDB" id="A0A6A4QGP4"/>
<sequence length="104" mass="12324">MLDMQQSLLFYITSQIVWLKYGSFLLLSKIHFQLHHKIFLLPTLLTTRPTQQPKHQPNNNNHHYIHLNRHILTHPSHPHPNNHTYLLTLGHQNYNSPLLMASTH</sequence>
<protein>
    <submittedName>
        <fullName evidence="1">Uncharacterized protein</fullName>
    </submittedName>
</protein>
<comment type="caution">
    <text evidence="1">The sequence shown here is derived from an EMBL/GenBank/DDBJ whole genome shotgun (WGS) entry which is preliminary data.</text>
</comment>
<name>A0A6A4QGP4_LUPAL</name>
<keyword evidence="2" id="KW-1185">Reference proteome</keyword>
<dbReference type="EMBL" id="WOCE01000006">
    <property type="protein sequence ID" value="KAE9612414.1"/>
    <property type="molecule type" value="Genomic_DNA"/>
</dbReference>
<evidence type="ECO:0000313" key="2">
    <source>
        <dbReference type="Proteomes" id="UP000447434"/>
    </source>
</evidence>